<feature type="domain" description="ABC-2 type transporter transmembrane" evidence="6">
    <location>
        <begin position="16"/>
        <end position="383"/>
    </location>
</feature>
<evidence type="ECO:0000256" key="1">
    <source>
        <dbReference type="ARBA" id="ARBA00004141"/>
    </source>
</evidence>
<feature type="transmembrane region" description="Helical" evidence="5">
    <location>
        <begin position="315"/>
        <end position="336"/>
    </location>
</feature>
<comment type="caution">
    <text evidence="7">The sequence shown here is derived from an EMBL/GenBank/DDBJ whole genome shotgun (WGS) entry which is preliminary data.</text>
</comment>
<dbReference type="Gene3D" id="3.40.1710.10">
    <property type="entry name" value="abc type-2 transporter like domain"/>
    <property type="match status" value="1"/>
</dbReference>
<protein>
    <submittedName>
        <fullName evidence="7">Sodium transport system permease protein</fullName>
    </submittedName>
</protein>
<comment type="subcellular location">
    <subcellularLocation>
        <location evidence="1">Membrane</location>
        <topology evidence="1">Multi-pass membrane protein</topology>
    </subcellularLocation>
</comment>
<keyword evidence="3 5" id="KW-1133">Transmembrane helix</keyword>
<dbReference type="Proteomes" id="UP000008372">
    <property type="component" value="Unassembled WGS sequence"/>
</dbReference>
<dbReference type="Pfam" id="PF12698">
    <property type="entry name" value="ABC2_membrane_3"/>
    <property type="match status" value="1"/>
</dbReference>
<accession>A0ABQ0I7M1</accession>
<dbReference type="EMBL" id="BAEK01000038">
    <property type="protein sequence ID" value="GAC05371.1"/>
    <property type="molecule type" value="Genomic_DNA"/>
</dbReference>
<feature type="transmembrane region" description="Helical" evidence="5">
    <location>
        <begin position="236"/>
        <end position="259"/>
    </location>
</feature>
<dbReference type="RefSeq" id="WP_008304167.1">
    <property type="nucleotide sequence ID" value="NZ_BAEK01000038.1"/>
</dbReference>
<keyword evidence="4 5" id="KW-0472">Membrane</keyword>
<evidence type="ECO:0000256" key="2">
    <source>
        <dbReference type="ARBA" id="ARBA00022692"/>
    </source>
</evidence>
<dbReference type="PANTHER" id="PTHR43471">
    <property type="entry name" value="ABC TRANSPORTER PERMEASE"/>
    <property type="match status" value="1"/>
</dbReference>
<name>A0ABQ0I7M1_9ALTE</name>
<evidence type="ECO:0000256" key="5">
    <source>
        <dbReference type="SAM" id="Phobius"/>
    </source>
</evidence>
<sequence length="397" mass="44138">MWLVFFKEIKELLRDRKTLFFMIALPILIFPLIFGGMAYFTAQAFEKAESKVLKYAVVNAQYAPELAKDLVQSDKFERVDIGDNTDYAGLIKSDTIDFAIVMPENYSADILQSGQLTITLHLNDAQLNMVHNRVNALVQKYADEYQALAFSTLGVSAEQQGALLNPIELKQISTADQRENWGEKIGGMLPYLLFILCFQGAMFPATDIGAGEKERGTLETLLISPIDRTKIVLGKFLTIACAGATTALITVISMAVWGLVLSRGFAMQFVTDFMSQIGIVDFVLMFLMLIPLVAIFASVLLSISIYARSFKEAQSYMGPLVIFVIIPVMVALMPGVELKGGWSWVPLTNVALAMKELVKGTMDYFQLIAIFGSTALIAVLLLGFCVYWFKQEKVLFR</sequence>
<evidence type="ECO:0000256" key="3">
    <source>
        <dbReference type="ARBA" id="ARBA00022989"/>
    </source>
</evidence>
<reference evidence="7 8" key="1">
    <citation type="journal article" date="2014" name="Environ. Microbiol.">
        <title>Comparative genomics of the marine bacterial genus Glaciecola reveals the high degree of genomic diversity and genomic characteristic for cold adaptation.</title>
        <authorList>
            <person name="Qin Q.L."/>
            <person name="Xie B.B."/>
            <person name="Yu Y."/>
            <person name="Shu Y.L."/>
            <person name="Rong J.C."/>
            <person name="Zhang Y.J."/>
            <person name="Zhao D.L."/>
            <person name="Chen X.L."/>
            <person name="Zhang X.Y."/>
            <person name="Chen B."/>
            <person name="Zhou B.C."/>
            <person name="Zhang Y.Z."/>
        </authorList>
    </citation>
    <scope>NUCLEOTIDE SEQUENCE [LARGE SCALE GENOMIC DNA]</scope>
    <source>
        <strain evidence="7 8">NO2</strain>
    </source>
</reference>
<feature type="transmembrane region" description="Helical" evidence="5">
    <location>
        <begin position="279"/>
        <end position="303"/>
    </location>
</feature>
<evidence type="ECO:0000313" key="8">
    <source>
        <dbReference type="Proteomes" id="UP000008372"/>
    </source>
</evidence>
<feature type="transmembrane region" description="Helical" evidence="5">
    <location>
        <begin position="20"/>
        <end position="42"/>
    </location>
</feature>
<evidence type="ECO:0000313" key="7">
    <source>
        <dbReference type="EMBL" id="GAC05371.1"/>
    </source>
</evidence>
<proteinExistence type="predicted"/>
<feature type="transmembrane region" description="Helical" evidence="5">
    <location>
        <begin position="364"/>
        <end position="389"/>
    </location>
</feature>
<evidence type="ECO:0000259" key="6">
    <source>
        <dbReference type="Pfam" id="PF12698"/>
    </source>
</evidence>
<keyword evidence="2 5" id="KW-0812">Transmembrane</keyword>
<dbReference type="InterPro" id="IPR013525">
    <property type="entry name" value="ABC2_TM"/>
</dbReference>
<evidence type="ECO:0000256" key="4">
    <source>
        <dbReference type="ARBA" id="ARBA00023136"/>
    </source>
</evidence>
<dbReference type="PANTHER" id="PTHR43471:SF3">
    <property type="entry name" value="ABC TRANSPORTER PERMEASE PROTEIN NATB"/>
    <property type="match status" value="1"/>
</dbReference>
<keyword evidence="8" id="KW-1185">Reference proteome</keyword>
<gene>
    <name evidence="7" type="primary">natB</name>
    <name evidence="7" type="ORF">GAGA_2522</name>
</gene>
<organism evidence="7 8">
    <name type="scientific">Paraglaciecola agarilytica NO2</name>
    <dbReference type="NCBI Taxonomy" id="1125747"/>
    <lineage>
        <taxon>Bacteria</taxon>
        <taxon>Pseudomonadati</taxon>
        <taxon>Pseudomonadota</taxon>
        <taxon>Gammaproteobacteria</taxon>
        <taxon>Alteromonadales</taxon>
        <taxon>Alteromonadaceae</taxon>
        <taxon>Paraglaciecola</taxon>
    </lineage>
</organism>